<organism evidence="2 3">
    <name type="scientific">Entomobacter blattae</name>
    <dbReference type="NCBI Taxonomy" id="2762277"/>
    <lineage>
        <taxon>Bacteria</taxon>
        <taxon>Pseudomonadati</taxon>
        <taxon>Pseudomonadota</taxon>
        <taxon>Alphaproteobacteria</taxon>
        <taxon>Acetobacterales</taxon>
        <taxon>Acetobacteraceae</taxon>
        <taxon>Entomobacter</taxon>
    </lineage>
</organism>
<dbReference type="PROSITE" id="PS50206">
    <property type="entry name" value="RHODANESE_3"/>
    <property type="match status" value="1"/>
</dbReference>
<accession>A0A7H1NQ06</accession>
<name>A0A7H1NQ06_9PROT</name>
<feature type="domain" description="Rhodanese" evidence="1">
    <location>
        <begin position="27"/>
        <end position="126"/>
    </location>
</feature>
<gene>
    <name evidence="2" type="ORF">JGUZn3_06240</name>
</gene>
<evidence type="ECO:0000259" key="1">
    <source>
        <dbReference type="PROSITE" id="PS50206"/>
    </source>
</evidence>
<keyword evidence="3" id="KW-1185">Reference proteome</keyword>
<sequence>MEIVSDLEKIMEIRQLSSHQAWHEFKNTPTAYLIDVRTPQEWRITGIAPIAESRQLLLSLIWADNTFNPDFIETFQKHCLNKTQPLYFVCKKGIRSQKAAELMAFKGYTSLVNIYDGFESLIHQIQSFPL</sequence>
<dbReference type="InterPro" id="IPR001763">
    <property type="entry name" value="Rhodanese-like_dom"/>
</dbReference>
<dbReference type="InterPro" id="IPR036873">
    <property type="entry name" value="Rhodanese-like_dom_sf"/>
</dbReference>
<dbReference type="SUPFAM" id="SSF52821">
    <property type="entry name" value="Rhodanese/Cell cycle control phosphatase"/>
    <property type="match status" value="1"/>
</dbReference>
<dbReference type="KEGG" id="ebla:JGUZn3_06240"/>
<dbReference type="RefSeq" id="WP_203414270.1">
    <property type="nucleotide sequence ID" value="NZ_CP060244.1"/>
</dbReference>
<dbReference type="SMART" id="SM00450">
    <property type="entry name" value="RHOD"/>
    <property type="match status" value="1"/>
</dbReference>
<evidence type="ECO:0000313" key="3">
    <source>
        <dbReference type="Proteomes" id="UP000516349"/>
    </source>
</evidence>
<evidence type="ECO:0000313" key="2">
    <source>
        <dbReference type="EMBL" id="QNT77866.1"/>
    </source>
</evidence>
<dbReference type="Gene3D" id="3.40.250.10">
    <property type="entry name" value="Rhodanese-like domain"/>
    <property type="match status" value="1"/>
</dbReference>
<protein>
    <recommendedName>
        <fullName evidence="1">Rhodanese domain-containing protein</fullName>
    </recommendedName>
</protein>
<reference evidence="2 3" key="1">
    <citation type="submission" date="2020-08" db="EMBL/GenBank/DDBJ databases">
        <title>Complete genome sequence of Entomobacter blattae G55GP.</title>
        <authorList>
            <person name="Poehlein A."/>
            <person name="Guzman J."/>
            <person name="Daniel R."/>
            <person name="Vilcinskas A."/>
        </authorList>
    </citation>
    <scope>NUCLEOTIDE SEQUENCE [LARGE SCALE GENOMIC DNA]</scope>
    <source>
        <strain evidence="2 3">G55GP</strain>
    </source>
</reference>
<dbReference type="Pfam" id="PF00581">
    <property type="entry name" value="Rhodanese"/>
    <property type="match status" value="1"/>
</dbReference>
<dbReference type="AlphaFoldDB" id="A0A7H1NQ06"/>
<proteinExistence type="predicted"/>
<dbReference type="EMBL" id="CP060244">
    <property type="protein sequence ID" value="QNT77866.1"/>
    <property type="molecule type" value="Genomic_DNA"/>
</dbReference>
<dbReference type="Proteomes" id="UP000516349">
    <property type="component" value="Chromosome"/>
</dbReference>